<dbReference type="Gene3D" id="3.20.20.60">
    <property type="entry name" value="Phosphoenolpyruvate-binding domains"/>
    <property type="match status" value="1"/>
</dbReference>
<sequence length="256" mass="27477">MSLHAEFTNMIRSRELVTGTWMQIPHTIVAELLAQTGFDFILLDGEHAPVPPDLLYTLLPATERFNKPVLYRVRYNSPDLIKAALDAGATALIVPMVNSAKEAAEAVSAAKYPPFGKRGIGAWRASNYYLDEAAYVATANETALIVQIESREALEAVDEVAATPGIDAIYIGPADLCMSLGLPLGQLSDGLKEACRKVAAAANRNGIAAGIDVASLDYVRTYRALGFSLLTHGLDTGYLIDGGRQLSARLREASRA</sequence>
<proteinExistence type="inferred from homology"/>
<dbReference type="GO" id="GO:0016832">
    <property type="term" value="F:aldehyde-lyase activity"/>
    <property type="evidence" value="ECO:0007669"/>
    <property type="project" value="TreeGrafter"/>
</dbReference>
<dbReference type="Pfam" id="PF03328">
    <property type="entry name" value="HpcH_HpaI"/>
    <property type="match status" value="1"/>
</dbReference>
<dbReference type="SUPFAM" id="SSF51621">
    <property type="entry name" value="Phosphoenolpyruvate/pyruvate domain"/>
    <property type="match status" value="1"/>
</dbReference>
<dbReference type="Proteomes" id="UP000046373">
    <property type="component" value="Unassembled WGS sequence"/>
</dbReference>
<dbReference type="GO" id="GO:0046872">
    <property type="term" value="F:metal ion binding"/>
    <property type="evidence" value="ECO:0007669"/>
    <property type="project" value="UniProtKB-KW"/>
</dbReference>
<dbReference type="InterPro" id="IPR040442">
    <property type="entry name" value="Pyrv_kinase-like_dom_sf"/>
</dbReference>
<keyword evidence="2" id="KW-0479">Metal-binding</keyword>
<evidence type="ECO:0000256" key="3">
    <source>
        <dbReference type="ARBA" id="ARBA00023239"/>
    </source>
</evidence>
<evidence type="ECO:0000256" key="2">
    <source>
        <dbReference type="ARBA" id="ARBA00022723"/>
    </source>
</evidence>
<evidence type="ECO:0000313" key="5">
    <source>
        <dbReference type="EMBL" id="CDX35479.1"/>
    </source>
</evidence>
<name>A0A090EV29_MESPL</name>
<dbReference type="InterPro" id="IPR050251">
    <property type="entry name" value="HpcH-HpaI_aldolase"/>
</dbReference>
<gene>
    <name evidence="5" type="ORF">MPLDJ20_20213</name>
</gene>
<organism evidence="5 6">
    <name type="scientific">Mesorhizobium plurifarium</name>
    <dbReference type="NCBI Taxonomy" id="69974"/>
    <lineage>
        <taxon>Bacteria</taxon>
        <taxon>Pseudomonadati</taxon>
        <taxon>Pseudomonadota</taxon>
        <taxon>Alphaproteobacteria</taxon>
        <taxon>Hyphomicrobiales</taxon>
        <taxon>Phyllobacteriaceae</taxon>
        <taxon>Mesorhizobium</taxon>
    </lineage>
</organism>
<keyword evidence="3" id="KW-0456">Lyase</keyword>
<accession>A0A090EV29</accession>
<dbReference type="InterPro" id="IPR005000">
    <property type="entry name" value="Aldolase/citrate-lyase_domain"/>
</dbReference>
<comment type="similarity">
    <text evidence="1">Belongs to the HpcH/HpaI aldolase family.</text>
</comment>
<dbReference type="GO" id="GO:0005737">
    <property type="term" value="C:cytoplasm"/>
    <property type="evidence" value="ECO:0007669"/>
    <property type="project" value="TreeGrafter"/>
</dbReference>
<evidence type="ECO:0000259" key="4">
    <source>
        <dbReference type="Pfam" id="PF03328"/>
    </source>
</evidence>
<feature type="domain" description="HpcH/HpaI aldolase/citrate lyase" evidence="4">
    <location>
        <begin position="19"/>
        <end position="240"/>
    </location>
</feature>
<dbReference type="EMBL" id="CCNB01000012">
    <property type="protein sequence ID" value="CDX35479.1"/>
    <property type="molecule type" value="Genomic_DNA"/>
</dbReference>
<evidence type="ECO:0000256" key="1">
    <source>
        <dbReference type="ARBA" id="ARBA00005568"/>
    </source>
</evidence>
<dbReference type="InterPro" id="IPR015813">
    <property type="entry name" value="Pyrv/PenolPyrv_kinase-like_dom"/>
</dbReference>
<protein>
    <submittedName>
        <fullName evidence="5">Putative 2,4-dihydroxyhept-2-ene-1,7-dioic acid-like aldolase</fullName>
    </submittedName>
</protein>
<dbReference type="PANTHER" id="PTHR30502:SF0">
    <property type="entry name" value="PHOSPHOENOLPYRUVATE CARBOXYLASE FAMILY PROTEIN"/>
    <property type="match status" value="1"/>
</dbReference>
<evidence type="ECO:0000313" key="6">
    <source>
        <dbReference type="Proteomes" id="UP000046373"/>
    </source>
</evidence>
<dbReference type="PANTHER" id="PTHR30502">
    <property type="entry name" value="2-KETO-3-DEOXY-L-RHAMNONATE ALDOLASE"/>
    <property type="match status" value="1"/>
</dbReference>
<reference evidence="5 6" key="1">
    <citation type="submission" date="2014-08" db="EMBL/GenBank/DDBJ databases">
        <authorList>
            <person name="Moulin Lionel"/>
        </authorList>
    </citation>
    <scope>NUCLEOTIDE SEQUENCE [LARGE SCALE GENOMIC DNA]</scope>
</reference>
<dbReference type="AlphaFoldDB" id="A0A090EV29"/>